<evidence type="ECO:0000313" key="3">
    <source>
        <dbReference type="Proteomes" id="UP001165060"/>
    </source>
</evidence>
<reference evidence="2 3" key="1">
    <citation type="journal article" date="2023" name="Commun. Biol.">
        <title>Genome analysis of Parmales, the sister group of diatoms, reveals the evolutionary specialization of diatoms from phago-mixotrophs to photoautotrophs.</title>
        <authorList>
            <person name="Ban H."/>
            <person name="Sato S."/>
            <person name="Yoshikawa S."/>
            <person name="Yamada K."/>
            <person name="Nakamura Y."/>
            <person name="Ichinomiya M."/>
            <person name="Sato N."/>
            <person name="Blanc-Mathieu R."/>
            <person name="Endo H."/>
            <person name="Kuwata A."/>
            <person name="Ogata H."/>
        </authorList>
    </citation>
    <scope>NUCLEOTIDE SEQUENCE [LARGE SCALE GENOMIC DNA]</scope>
</reference>
<evidence type="ECO:0000313" key="2">
    <source>
        <dbReference type="EMBL" id="GMI31369.1"/>
    </source>
</evidence>
<accession>A0ABQ6MR78</accession>
<name>A0ABQ6MR78_9STRA</name>
<comment type="caution">
    <text evidence="2">The sequence shown here is derived from an EMBL/GenBank/DDBJ whole genome shotgun (WGS) entry which is preliminary data.</text>
</comment>
<dbReference type="Gene3D" id="3.40.605.10">
    <property type="entry name" value="Aldehyde Dehydrogenase, Chain A, domain 1"/>
    <property type="match status" value="1"/>
</dbReference>
<proteinExistence type="predicted"/>
<dbReference type="Proteomes" id="UP001165060">
    <property type="component" value="Unassembled WGS sequence"/>
</dbReference>
<gene>
    <name evidence="2" type="ORF">TeGR_g13261</name>
</gene>
<feature type="domain" description="Aldehyde dehydrogenase" evidence="1">
    <location>
        <begin position="133"/>
        <end position="448"/>
    </location>
</feature>
<dbReference type="InterPro" id="IPR016162">
    <property type="entry name" value="Ald_DH_N"/>
</dbReference>
<organism evidence="2 3">
    <name type="scientific">Tetraparma gracilis</name>
    <dbReference type="NCBI Taxonomy" id="2962635"/>
    <lineage>
        <taxon>Eukaryota</taxon>
        <taxon>Sar</taxon>
        <taxon>Stramenopiles</taxon>
        <taxon>Ochrophyta</taxon>
        <taxon>Bolidophyceae</taxon>
        <taxon>Parmales</taxon>
        <taxon>Triparmaceae</taxon>
        <taxon>Tetraparma</taxon>
    </lineage>
</organism>
<dbReference type="Pfam" id="PF00171">
    <property type="entry name" value="Aldedh"/>
    <property type="match status" value="1"/>
</dbReference>
<dbReference type="Gene3D" id="3.40.309.10">
    <property type="entry name" value="Aldehyde Dehydrogenase, Chain A, domain 2"/>
    <property type="match status" value="1"/>
</dbReference>
<dbReference type="InterPro" id="IPR016161">
    <property type="entry name" value="Ald_DH/histidinol_DH"/>
</dbReference>
<sequence length="556" mass="58693">MLPTDAPALLALLAARSASFSSGTASSRIPLARKVIAAVEADSWSTAGNWLHEAAEVESVPNAQRLEYGSAQRFITGTTVRGFCDCFIKATSGSEIKPNSKISCGPGAPGVTFEVVAEEGTEAAAAAAAEESIRAKAGTVAVVLGVGNQPFLTLVDALQRVFYYGETVLIKQHPLRPYLEHPYRALLQPLIDDNVLHLVKDEGIPATIAILKDPRVGHVHMTGAETTANAVSKTLASNPTGPGLTSELGCSTPWIMAPGEYTKTELENAARIAVHQKKLNGGSNCLDLQVLVVAKSWPQKGDFLEEVKRLAVETDTPVCYYPGVGKTYVSMKERYAKAGKLLLDGKTGNDVTMVDCGVHGAAGFDNHATKHEAFCPILAWVEVDGGLGDMVDFVNSDDVCGSLSCALMSPKTADEEEVEAALRGLKYGTVAHNVSNLLGYTTISLGGIWGAYPTELRSGVGIVGNIYGVKGVVKQILRSSGGLEKMGVDLSKGIPPLLADVLHKALNVGGGGLGVVGTIGRVWWMLLRRSAHNVGVKAYLIDERARLPGSAVLQVE</sequence>
<dbReference type="EMBL" id="BRYB01004456">
    <property type="protein sequence ID" value="GMI31369.1"/>
    <property type="molecule type" value="Genomic_DNA"/>
</dbReference>
<dbReference type="SUPFAM" id="SSF53720">
    <property type="entry name" value="ALDH-like"/>
    <property type="match status" value="1"/>
</dbReference>
<evidence type="ECO:0000259" key="1">
    <source>
        <dbReference type="Pfam" id="PF00171"/>
    </source>
</evidence>
<dbReference type="InterPro" id="IPR015590">
    <property type="entry name" value="Aldehyde_DH_dom"/>
</dbReference>
<dbReference type="InterPro" id="IPR016163">
    <property type="entry name" value="Ald_DH_C"/>
</dbReference>
<keyword evidence="3" id="KW-1185">Reference proteome</keyword>
<protein>
    <recommendedName>
        <fullName evidence="1">Aldehyde dehydrogenase domain-containing protein</fullName>
    </recommendedName>
</protein>